<gene>
    <name evidence="2" type="ORF">E5352_09660</name>
</gene>
<name>A0A4S2D1W4_STEMA</name>
<proteinExistence type="predicted"/>
<feature type="chain" id="PRO_5020263585" description="DUF4189 domain-containing protein" evidence="1">
    <location>
        <begin position="21"/>
        <end position="97"/>
    </location>
</feature>
<dbReference type="RefSeq" id="WP_017354334.1">
    <property type="nucleotide sequence ID" value="NZ_SRYW01000007.1"/>
</dbReference>
<evidence type="ECO:0008006" key="4">
    <source>
        <dbReference type="Google" id="ProtNLM"/>
    </source>
</evidence>
<dbReference type="EMBL" id="SRYW01000007">
    <property type="protein sequence ID" value="TGY34134.1"/>
    <property type="molecule type" value="Genomic_DNA"/>
</dbReference>
<dbReference type="Proteomes" id="UP000306631">
    <property type="component" value="Unassembled WGS sequence"/>
</dbReference>
<evidence type="ECO:0000256" key="1">
    <source>
        <dbReference type="SAM" id="SignalP"/>
    </source>
</evidence>
<feature type="signal peptide" evidence="1">
    <location>
        <begin position="1"/>
        <end position="20"/>
    </location>
</feature>
<reference evidence="2 3" key="1">
    <citation type="submission" date="2019-04" db="EMBL/GenBank/DDBJ databases">
        <title>Microbes associate with the intestines of laboratory mice.</title>
        <authorList>
            <person name="Navarre W."/>
            <person name="Wong E."/>
            <person name="Huang K."/>
            <person name="Tropini C."/>
            <person name="Ng K."/>
            <person name="Yu B."/>
        </authorList>
    </citation>
    <scope>NUCLEOTIDE SEQUENCE [LARGE SCALE GENOMIC DNA]</scope>
    <source>
        <strain evidence="2 3">NM62_B4-13</strain>
    </source>
</reference>
<protein>
    <recommendedName>
        <fullName evidence="4">DUF4189 domain-containing protein</fullName>
    </recommendedName>
</protein>
<keyword evidence="1" id="KW-0732">Signal</keyword>
<dbReference type="AlphaFoldDB" id="A0A4S2D1W4"/>
<sequence length="97" mass="10372">MKSIILVAVLLWASIATAHAKQCYEAQATVKQAAPSDKCTQTEKGYANTGKGVLTHEGCTAAKSQAATKLRARLQESCRAYVQTYDKCSVIDVTSCS</sequence>
<evidence type="ECO:0000313" key="2">
    <source>
        <dbReference type="EMBL" id="TGY34134.1"/>
    </source>
</evidence>
<organism evidence="2 3">
    <name type="scientific">Stenotrophomonas maltophilia</name>
    <name type="common">Pseudomonas maltophilia</name>
    <name type="synonym">Xanthomonas maltophilia</name>
    <dbReference type="NCBI Taxonomy" id="40324"/>
    <lineage>
        <taxon>Bacteria</taxon>
        <taxon>Pseudomonadati</taxon>
        <taxon>Pseudomonadota</taxon>
        <taxon>Gammaproteobacteria</taxon>
        <taxon>Lysobacterales</taxon>
        <taxon>Lysobacteraceae</taxon>
        <taxon>Stenotrophomonas</taxon>
        <taxon>Stenotrophomonas maltophilia group</taxon>
    </lineage>
</organism>
<accession>A0A4S2D1W4</accession>
<evidence type="ECO:0000313" key="3">
    <source>
        <dbReference type="Proteomes" id="UP000306631"/>
    </source>
</evidence>
<comment type="caution">
    <text evidence="2">The sequence shown here is derived from an EMBL/GenBank/DDBJ whole genome shotgun (WGS) entry which is preliminary data.</text>
</comment>